<dbReference type="InterPro" id="IPR050581">
    <property type="entry name" value="CRR_secretory_protein"/>
</dbReference>
<evidence type="ECO:0000256" key="2">
    <source>
        <dbReference type="ARBA" id="ARBA00022525"/>
    </source>
</evidence>
<evidence type="ECO:0000256" key="5">
    <source>
        <dbReference type="ARBA" id="ARBA00038515"/>
    </source>
</evidence>
<keyword evidence="8" id="KW-1185">Reference proteome</keyword>
<dbReference type="Proteomes" id="UP001153076">
    <property type="component" value="Unassembled WGS sequence"/>
</dbReference>
<name>A0A9Q1Q5B3_9CARY</name>
<dbReference type="PANTHER" id="PTHR32411:SF55">
    <property type="entry name" value="CYSTEINE-RICH REPEAT SECRETORY PROTEIN 55"/>
    <property type="match status" value="1"/>
</dbReference>
<dbReference type="Pfam" id="PF01657">
    <property type="entry name" value="Stress-antifung"/>
    <property type="match status" value="2"/>
</dbReference>
<dbReference type="InterPro" id="IPR002902">
    <property type="entry name" value="GNK2"/>
</dbReference>
<proteinExistence type="inferred from homology"/>
<comment type="caution">
    <text evidence="7">The sequence shown here is derived from an EMBL/GenBank/DDBJ whole genome shotgun (WGS) entry which is preliminary data.</text>
</comment>
<dbReference type="OrthoDB" id="1933521at2759"/>
<sequence>MSASSTLLTIDCLAEDPSAYYCNPQRTITPGGPVSSNIDHLLAQVVQKFELGARFVKASAGTGKAQVFGLAQCRGDVPPAECMGCIKDAAQHAQDLCADKADVRIWYDHCFLRYSQEEFFGNVDTSYGVLFANVENVSDPDTFNKELGKLFNKINSKAVKRSSLGLGKDQKKLSDFDTLYGLSQCTRDLDSLGCAQCLAIAIQNFEGFCQDKKGCRVLYSSCYVRYELYPFFYPLESEGSKGDPLKKWIIHH</sequence>
<evidence type="ECO:0000256" key="3">
    <source>
        <dbReference type="ARBA" id="ARBA00022729"/>
    </source>
</evidence>
<evidence type="ECO:0000259" key="6">
    <source>
        <dbReference type="PROSITE" id="PS51473"/>
    </source>
</evidence>
<keyword evidence="4" id="KW-0677">Repeat</keyword>
<evidence type="ECO:0000256" key="1">
    <source>
        <dbReference type="ARBA" id="ARBA00004613"/>
    </source>
</evidence>
<keyword evidence="2" id="KW-0964">Secreted</keyword>
<evidence type="ECO:0000313" key="7">
    <source>
        <dbReference type="EMBL" id="KAJ8429613.1"/>
    </source>
</evidence>
<dbReference type="GO" id="GO:0005576">
    <property type="term" value="C:extracellular region"/>
    <property type="evidence" value="ECO:0007669"/>
    <property type="project" value="UniProtKB-SubCell"/>
</dbReference>
<gene>
    <name evidence="7" type="ORF">Cgig2_017447</name>
</gene>
<dbReference type="Gene3D" id="3.30.430.20">
    <property type="entry name" value="Gnk2 domain, C-X8-C-X2-C motif"/>
    <property type="match status" value="2"/>
</dbReference>
<dbReference type="InterPro" id="IPR038408">
    <property type="entry name" value="GNK2_sf"/>
</dbReference>
<evidence type="ECO:0000256" key="4">
    <source>
        <dbReference type="ARBA" id="ARBA00022737"/>
    </source>
</evidence>
<organism evidence="7 8">
    <name type="scientific">Carnegiea gigantea</name>
    <dbReference type="NCBI Taxonomy" id="171969"/>
    <lineage>
        <taxon>Eukaryota</taxon>
        <taxon>Viridiplantae</taxon>
        <taxon>Streptophyta</taxon>
        <taxon>Embryophyta</taxon>
        <taxon>Tracheophyta</taxon>
        <taxon>Spermatophyta</taxon>
        <taxon>Magnoliopsida</taxon>
        <taxon>eudicotyledons</taxon>
        <taxon>Gunneridae</taxon>
        <taxon>Pentapetalae</taxon>
        <taxon>Caryophyllales</taxon>
        <taxon>Cactineae</taxon>
        <taxon>Cactaceae</taxon>
        <taxon>Cactoideae</taxon>
        <taxon>Echinocereeae</taxon>
        <taxon>Carnegiea</taxon>
    </lineage>
</organism>
<dbReference type="CDD" id="cd23509">
    <property type="entry name" value="Gnk2-like"/>
    <property type="match status" value="2"/>
</dbReference>
<comment type="similarity">
    <text evidence="5">Belongs to the cysteine-rich repeat secretory protein family.</text>
</comment>
<keyword evidence="3" id="KW-0732">Signal</keyword>
<evidence type="ECO:0000313" key="8">
    <source>
        <dbReference type="Proteomes" id="UP001153076"/>
    </source>
</evidence>
<feature type="domain" description="Gnk2-homologous" evidence="6">
    <location>
        <begin position="16"/>
        <end position="119"/>
    </location>
</feature>
<feature type="domain" description="Gnk2-homologous" evidence="6">
    <location>
        <begin position="125"/>
        <end position="231"/>
    </location>
</feature>
<dbReference type="PROSITE" id="PS51473">
    <property type="entry name" value="GNK2"/>
    <property type="match status" value="2"/>
</dbReference>
<protein>
    <recommendedName>
        <fullName evidence="6">Gnk2-homologous domain-containing protein</fullName>
    </recommendedName>
</protein>
<dbReference type="AlphaFoldDB" id="A0A9Q1Q5B3"/>
<dbReference type="EMBL" id="JAKOGI010000880">
    <property type="protein sequence ID" value="KAJ8429613.1"/>
    <property type="molecule type" value="Genomic_DNA"/>
</dbReference>
<accession>A0A9Q1Q5B3</accession>
<dbReference type="PANTHER" id="PTHR32411">
    <property type="entry name" value="CYSTEINE-RICH REPEAT SECRETORY PROTEIN 38-RELATED"/>
    <property type="match status" value="1"/>
</dbReference>
<comment type="subcellular location">
    <subcellularLocation>
        <location evidence="1">Secreted</location>
    </subcellularLocation>
</comment>
<reference evidence="7" key="1">
    <citation type="submission" date="2022-04" db="EMBL/GenBank/DDBJ databases">
        <title>Carnegiea gigantea Genome sequencing and assembly v2.</title>
        <authorList>
            <person name="Copetti D."/>
            <person name="Sanderson M.J."/>
            <person name="Burquez A."/>
            <person name="Wojciechowski M.F."/>
        </authorList>
    </citation>
    <scope>NUCLEOTIDE SEQUENCE</scope>
    <source>
        <strain evidence="7">SGP5-SGP5p</strain>
        <tissue evidence="7">Aerial part</tissue>
    </source>
</reference>